<accession>W4HEI8</accession>
<dbReference type="GO" id="GO:0006298">
    <property type="term" value="P:mismatch repair"/>
    <property type="evidence" value="ECO:0007669"/>
    <property type="project" value="TreeGrafter"/>
</dbReference>
<keyword evidence="3" id="KW-0949">S-adenosyl-L-methionine</keyword>
<dbReference type="SUPFAM" id="SSF53335">
    <property type="entry name" value="S-adenosyl-L-methionine-dependent methyltransferases"/>
    <property type="match status" value="1"/>
</dbReference>
<dbReference type="eggNOG" id="COG0338">
    <property type="taxonomic scope" value="Bacteria"/>
</dbReference>
<keyword evidence="1 4" id="KW-0489">Methyltransferase</keyword>
<dbReference type="GO" id="GO:0032259">
    <property type="term" value="P:methylation"/>
    <property type="evidence" value="ECO:0007669"/>
    <property type="project" value="UniProtKB-KW"/>
</dbReference>
<dbReference type="Pfam" id="PF02086">
    <property type="entry name" value="MethyltransfD12"/>
    <property type="match status" value="1"/>
</dbReference>
<keyword evidence="2 4" id="KW-0808">Transferase</keyword>
<comment type="caution">
    <text evidence="4">The sequence shown here is derived from an EMBL/GenBank/DDBJ whole genome shotgun (WGS) entry which is preliminary data.</text>
</comment>
<dbReference type="PIRSF" id="PIRSF000398">
    <property type="entry name" value="M_m6A_EcoRV"/>
    <property type="match status" value="1"/>
</dbReference>
<dbReference type="GO" id="GO:0009307">
    <property type="term" value="P:DNA restriction-modification system"/>
    <property type="evidence" value="ECO:0007669"/>
    <property type="project" value="InterPro"/>
</dbReference>
<dbReference type="EMBL" id="AQQW01000015">
    <property type="protein sequence ID" value="ETW11192.1"/>
    <property type="molecule type" value="Genomic_DNA"/>
</dbReference>
<organism evidence="4 5">
    <name type="scientific">Roseivivax marinus</name>
    <dbReference type="NCBI Taxonomy" id="1379903"/>
    <lineage>
        <taxon>Bacteria</taxon>
        <taxon>Pseudomonadati</taxon>
        <taxon>Pseudomonadota</taxon>
        <taxon>Alphaproteobacteria</taxon>
        <taxon>Rhodobacterales</taxon>
        <taxon>Roseobacteraceae</taxon>
        <taxon>Roseivivax</taxon>
    </lineage>
</organism>
<dbReference type="InterPro" id="IPR012263">
    <property type="entry name" value="M_m6A_EcoRV"/>
</dbReference>
<dbReference type="PRINTS" id="PR00505">
    <property type="entry name" value="D12N6MTFRASE"/>
</dbReference>
<keyword evidence="5" id="KW-1185">Reference proteome</keyword>
<dbReference type="PANTHER" id="PTHR30481:SF2">
    <property type="entry name" value="SITE-SPECIFIC DNA-METHYLTRANSFERASE (ADENINE-SPECIFIC)"/>
    <property type="match status" value="1"/>
</dbReference>
<dbReference type="GO" id="GO:0043565">
    <property type="term" value="F:sequence-specific DNA binding"/>
    <property type="evidence" value="ECO:0007669"/>
    <property type="project" value="TreeGrafter"/>
</dbReference>
<sequence>MEPEDEVIRLHQYAQRHAQSSASPFRYPGGKGFLTAYLAERISHLGVESPVYVEPYCGGAGAALNLLKDGVVGSIHLNDLDPRIYSAWRAMIEECPRFLDRIASTPVTIETWRECRKIIEAAGDGYDFEVGFAAFFLNRTSTAGIIQGSGPIGGYEQTGKWKVDVRYYADTMIRRVKWVGSMANSIRLTNLPALQFLSKHAESFDSAHTFYFVDPPYVHAGSRLYLDAMNTVLHRQLAETLKSGRLSNWVLTYDDHPLIRQLYNGFRISQLEVRYSLRNARRAREILIAS</sequence>
<name>W4HEI8_9RHOB</name>
<dbReference type="Gene3D" id="3.40.50.150">
    <property type="entry name" value="Vaccinia Virus protein VP39"/>
    <property type="match status" value="2"/>
</dbReference>
<evidence type="ECO:0000313" key="4">
    <source>
        <dbReference type="EMBL" id="ETW11192.1"/>
    </source>
</evidence>
<dbReference type="PANTHER" id="PTHR30481">
    <property type="entry name" value="DNA ADENINE METHYLASE"/>
    <property type="match status" value="1"/>
</dbReference>
<dbReference type="GO" id="GO:1904047">
    <property type="term" value="F:S-adenosyl-L-methionine binding"/>
    <property type="evidence" value="ECO:0007669"/>
    <property type="project" value="TreeGrafter"/>
</dbReference>
<reference evidence="4 5" key="1">
    <citation type="journal article" date="2014" name="Antonie Van Leeuwenhoek">
        <title>Roseivivax atlanticus sp. nov., isolated from surface seawater of the Atlantic Ocean.</title>
        <authorList>
            <person name="Li G."/>
            <person name="Lai Q."/>
            <person name="Liu X."/>
            <person name="Sun F."/>
            <person name="Shao Z."/>
        </authorList>
    </citation>
    <scope>NUCLEOTIDE SEQUENCE [LARGE SCALE GENOMIC DNA]</scope>
    <source>
        <strain evidence="4 5">22II-s10s</strain>
    </source>
</reference>
<dbReference type="AlphaFoldDB" id="W4HEI8"/>
<dbReference type="InterPro" id="IPR012327">
    <property type="entry name" value="MeTrfase_D12"/>
</dbReference>
<evidence type="ECO:0000313" key="5">
    <source>
        <dbReference type="Proteomes" id="UP000019063"/>
    </source>
</evidence>
<proteinExistence type="predicted"/>
<dbReference type="GO" id="GO:0009007">
    <property type="term" value="F:site-specific DNA-methyltransferase (adenine-specific) activity"/>
    <property type="evidence" value="ECO:0007669"/>
    <property type="project" value="UniProtKB-EC"/>
</dbReference>
<gene>
    <name evidence="4" type="ORF">ATO8_18600</name>
</gene>
<dbReference type="Proteomes" id="UP000019063">
    <property type="component" value="Unassembled WGS sequence"/>
</dbReference>
<dbReference type="InterPro" id="IPR029063">
    <property type="entry name" value="SAM-dependent_MTases_sf"/>
</dbReference>
<protein>
    <submittedName>
        <fullName evidence="4">D12 class N6 adenine-specific DNA methyltransferase</fullName>
    </submittedName>
</protein>
<dbReference type="STRING" id="1379903.ATO8_18600"/>
<evidence type="ECO:0000256" key="1">
    <source>
        <dbReference type="ARBA" id="ARBA00022603"/>
    </source>
</evidence>
<evidence type="ECO:0000256" key="3">
    <source>
        <dbReference type="ARBA" id="ARBA00022691"/>
    </source>
</evidence>
<evidence type="ECO:0000256" key="2">
    <source>
        <dbReference type="ARBA" id="ARBA00022679"/>
    </source>
</evidence>